<accession>A0A9P8PRQ9</accession>
<evidence type="ECO:0000313" key="3">
    <source>
        <dbReference type="Proteomes" id="UP000788993"/>
    </source>
</evidence>
<reference evidence="2" key="1">
    <citation type="journal article" date="2021" name="Open Biol.">
        <title>Shared evolutionary footprints suggest mitochondrial oxidative damage underlies multiple complex I losses in fungi.</title>
        <authorList>
            <person name="Schikora-Tamarit M.A."/>
            <person name="Marcet-Houben M."/>
            <person name="Nosek J."/>
            <person name="Gabaldon T."/>
        </authorList>
    </citation>
    <scope>NUCLEOTIDE SEQUENCE</scope>
    <source>
        <strain evidence="2">NCAIM Y.01608</strain>
    </source>
</reference>
<evidence type="ECO:0000313" key="2">
    <source>
        <dbReference type="EMBL" id="KAH3676897.1"/>
    </source>
</evidence>
<keyword evidence="1" id="KW-0812">Transmembrane</keyword>
<keyword evidence="1" id="KW-0472">Membrane</keyword>
<dbReference type="PANTHER" id="PTHR12840">
    <property type="entry name" value="NADH-UBIQUINONE OXIDOREDUCTASE ASHI SUBUNIT"/>
    <property type="match status" value="1"/>
</dbReference>
<dbReference type="EMBL" id="JAEUBD010000146">
    <property type="protein sequence ID" value="KAH3676897.1"/>
    <property type="molecule type" value="Genomic_DNA"/>
</dbReference>
<keyword evidence="1" id="KW-1133">Transmembrane helix</keyword>
<reference evidence="2" key="2">
    <citation type="submission" date="2021-01" db="EMBL/GenBank/DDBJ databases">
        <authorList>
            <person name="Schikora-Tamarit M.A."/>
        </authorList>
    </citation>
    <scope>NUCLEOTIDE SEQUENCE</scope>
    <source>
        <strain evidence="2">NCAIM Y.01608</strain>
    </source>
</reference>
<keyword evidence="3" id="KW-1185">Reference proteome</keyword>
<dbReference type="Pfam" id="PF05821">
    <property type="entry name" value="NDUF_B8"/>
    <property type="match status" value="1"/>
</dbReference>
<dbReference type="InterPro" id="IPR008699">
    <property type="entry name" value="NDUFB8"/>
</dbReference>
<comment type="caution">
    <text evidence="2">The sequence shown here is derived from an EMBL/GenBank/DDBJ whole genome shotgun (WGS) entry which is preliminary data.</text>
</comment>
<dbReference type="GO" id="GO:0005739">
    <property type="term" value="C:mitochondrion"/>
    <property type="evidence" value="ECO:0007669"/>
    <property type="project" value="InterPro"/>
</dbReference>
<evidence type="ECO:0000256" key="1">
    <source>
        <dbReference type="SAM" id="Phobius"/>
    </source>
</evidence>
<dbReference type="Proteomes" id="UP000788993">
    <property type="component" value="Unassembled WGS sequence"/>
</dbReference>
<proteinExistence type="predicted"/>
<dbReference type="AlphaFoldDB" id="A0A9P8PRQ9"/>
<evidence type="ECO:0008006" key="4">
    <source>
        <dbReference type="Google" id="ProtNLM"/>
    </source>
</evidence>
<sequence length="152" mass="17587">MFSRLAVGAKRVPGTVHVRYSSELPKFLPNLSDFPDYKVPKDYVMPQKRDPYQVYDDQQNRRNFDTPVHPFEDNLDMWSPDFINPVSDSTAILNFLGWFAGLGSFAAAIWFFDLWPERPATPRSYPHGGLYKDLGGTEKDQHLYRARIDQAE</sequence>
<protein>
    <recommendedName>
        <fullName evidence="4">NADH dehydrogenase [ubiquinone] 1 beta subcomplex subunit 8, mitochondrial</fullName>
    </recommendedName>
</protein>
<name>A0A9P8PRQ9_9ASCO</name>
<gene>
    <name evidence="2" type="ORF">OGATHE_001387</name>
</gene>
<feature type="transmembrane region" description="Helical" evidence="1">
    <location>
        <begin position="95"/>
        <end position="115"/>
    </location>
</feature>
<dbReference type="PANTHER" id="PTHR12840:SF1">
    <property type="entry name" value="NADH DEHYDROGENASE [UBIQUINONE] 1 BETA SUBCOMPLEX SUBUNIT 8, MITOCHONDRIAL"/>
    <property type="match status" value="1"/>
</dbReference>
<organism evidence="2 3">
    <name type="scientific">Ogataea polymorpha</name>
    <dbReference type="NCBI Taxonomy" id="460523"/>
    <lineage>
        <taxon>Eukaryota</taxon>
        <taxon>Fungi</taxon>
        <taxon>Dikarya</taxon>
        <taxon>Ascomycota</taxon>
        <taxon>Saccharomycotina</taxon>
        <taxon>Pichiomycetes</taxon>
        <taxon>Pichiales</taxon>
        <taxon>Pichiaceae</taxon>
        <taxon>Ogataea</taxon>
    </lineage>
</organism>